<organism evidence="13 14">
    <name type="scientific">Eptatretus burgeri</name>
    <name type="common">Inshore hagfish</name>
    <dbReference type="NCBI Taxonomy" id="7764"/>
    <lineage>
        <taxon>Eukaryota</taxon>
        <taxon>Metazoa</taxon>
        <taxon>Chordata</taxon>
        <taxon>Craniata</taxon>
        <taxon>Vertebrata</taxon>
        <taxon>Cyclostomata</taxon>
        <taxon>Myxini</taxon>
        <taxon>Myxiniformes</taxon>
        <taxon>Myxinidae</taxon>
        <taxon>Eptatretinae</taxon>
        <taxon>Eptatretus</taxon>
    </lineage>
</organism>
<name>A0A8C4NP00_EPTBU</name>
<evidence type="ECO:0000256" key="9">
    <source>
        <dbReference type="PIRNR" id="PIRNR005943"/>
    </source>
</evidence>
<dbReference type="PANTHER" id="PTHR43816">
    <property type="entry name" value="NICOTINAMIDE PHOSPHORIBOSYLTRANSFERASE"/>
    <property type="match status" value="1"/>
</dbReference>
<evidence type="ECO:0000256" key="7">
    <source>
        <dbReference type="ARBA" id="ARBA00035036"/>
    </source>
</evidence>
<keyword evidence="14" id="KW-1185">Reference proteome</keyword>
<dbReference type="Proteomes" id="UP000694388">
    <property type="component" value="Unplaced"/>
</dbReference>
<keyword evidence="9" id="KW-0539">Nucleus</keyword>
<feature type="domain" description="Nicotinate/nicotinamide phosphoribosyltransferase" evidence="11">
    <location>
        <begin position="184"/>
        <end position="455"/>
    </location>
</feature>
<dbReference type="GO" id="GO:0032922">
    <property type="term" value="P:circadian regulation of gene expression"/>
    <property type="evidence" value="ECO:0007669"/>
    <property type="project" value="UniProtKB-UniRule"/>
</dbReference>
<feature type="binding site" evidence="10">
    <location>
        <position position="191"/>
    </location>
    <ligand>
        <name>diphosphate</name>
        <dbReference type="ChEBI" id="CHEBI:33019"/>
    </ligand>
</feature>
<dbReference type="GeneTree" id="ENSGT00940000153456"/>
<evidence type="ECO:0000256" key="10">
    <source>
        <dbReference type="PIRSR" id="PIRSR005943-1"/>
    </source>
</evidence>
<comment type="similarity">
    <text evidence="1 9">Belongs to the NAPRTase family.</text>
</comment>
<feature type="binding site" evidence="10">
    <location>
        <position position="304"/>
    </location>
    <ligand>
        <name>diphosphate</name>
        <dbReference type="ChEBI" id="CHEBI:33019"/>
    </ligand>
</feature>
<evidence type="ECO:0000256" key="4">
    <source>
        <dbReference type="ARBA" id="ARBA00022679"/>
    </source>
</evidence>
<evidence type="ECO:0000259" key="12">
    <source>
        <dbReference type="Pfam" id="PF18127"/>
    </source>
</evidence>
<feature type="binding site" evidence="10">
    <location>
        <begin position="304"/>
        <end position="306"/>
    </location>
    <ligand>
        <name>beta-nicotinamide D-ribonucleotide</name>
        <dbReference type="ChEBI" id="CHEBI:14649"/>
    </ligand>
</feature>
<feature type="binding site" evidence="10">
    <location>
        <begin position="346"/>
        <end position="347"/>
    </location>
    <ligand>
        <name>beta-nicotinamide D-ribonucleotide</name>
        <dbReference type="ChEBI" id="CHEBI:14649"/>
    </ligand>
</feature>
<feature type="domain" description="Nicotinamide phosphoribosyltransferase N-terminal" evidence="12">
    <location>
        <begin position="5"/>
        <end position="111"/>
    </location>
</feature>
<reference evidence="13" key="1">
    <citation type="submission" date="2025-08" db="UniProtKB">
        <authorList>
            <consortium name="Ensembl"/>
        </authorList>
    </citation>
    <scope>IDENTIFICATION</scope>
</reference>
<evidence type="ECO:0000256" key="8">
    <source>
        <dbReference type="ARBA" id="ARBA00047835"/>
    </source>
</evidence>
<dbReference type="NCBIfam" id="NF006629">
    <property type="entry name" value="PRK09198.1"/>
    <property type="match status" value="1"/>
</dbReference>
<protein>
    <recommendedName>
        <fullName evidence="7 9">Nicotinamide phosphoribosyltransferase</fullName>
        <shortName evidence="9">NAmPRTase</shortName>
        <ecNumber evidence="6 9">2.4.2.12</ecNumber>
    </recommendedName>
</protein>
<keyword evidence="9" id="KW-0090">Biological rhythms</keyword>
<dbReference type="GO" id="GO:0005615">
    <property type="term" value="C:extracellular space"/>
    <property type="evidence" value="ECO:0007669"/>
    <property type="project" value="UniProtKB-UniRule"/>
</dbReference>
<reference evidence="13" key="2">
    <citation type="submission" date="2025-09" db="UniProtKB">
        <authorList>
            <consortium name="Ensembl"/>
        </authorList>
    </citation>
    <scope>IDENTIFICATION</scope>
</reference>
<dbReference type="GO" id="GO:0047280">
    <property type="term" value="F:nicotinamide phosphoribosyltransferase activity"/>
    <property type="evidence" value="ECO:0007669"/>
    <property type="project" value="UniProtKB-UniRule"/>
</dbReference>
<dbReference type="InterPro" id="IPR016471">
    <property type="entry name" value="Nicotinamide_PRibTrfase"/>
</dbReference>
<feature type="binding site" evidence="10">
    <location>
        <position position="240"/>
    </location>
    <ligand>
        <name>diphosphate</name>
        <dbReference type="ChEBI" id="CHEBI:33019"/>
    </ligand>
</feature>
<sequence>MEDFNIILGTDSYKVTHYKQYPPNTTTVFSYFECRGGKLNGAVDGDVKFTEVVFFGIQYILQKYFTGQVVTREKIQEAKEVYKLHFGQDIFNEQGWEHILEKHDGRLPVRVRAVAEGTVVPVGNVLFTVENTDPECFWLTNWVETLLVQTWYPITVATNSRKQKEFLAVYLAETAGNLDGLESKLHDFGYRGVSSQESASIGGAAHLISFEGTDTVAGIRFARKYYGCSMAGFSIPASEHSNITAWGQQQERAAFKFILEAFPKLPVSIVSDSYDIINACERIWGEDLRSVVEARSSDAPLIIRPDSGDPVIMVIKVLNILGEKFGTTINQRGFKVLPPYVRVIQGDGIGTHTLVKVLRAMWRERWSVENLAFGAGGAILQRVNRDILNCSFKCSFVEIDGHGMNVFKNPVTDPGKASKRGRLSLHRSADGLLYTEQEGRGDPNTDLLQTVFENGKLLKTFTFAEVRSRSQIPAERLEQLKQAEEERVWAIHRRTRCGDAPLLP</sequence>
<dbReference type="Ensembl" id="ENSEBUT00000007990.1">
    <property type="protein sequence ID" value="ENSEBUP00000007506.1"/>
    <property type="gene ID" value="ENSEBUG00000004908.1"/>
</dbReference>
<dbReference type="GO" id="GO:0005737">
    <property type="term" value="C:cytoplasm"/>
    <property type="evidence" value="ECO:0007669"/>
    <property type="project" value="UniProtKB-SubCell"/>
</dbReference>
<keyword evidence="9" id="KW-0963">Cytoplasm</keyword>
<dbReference type="CDD" id="cd01569">
    <property type="entry name" value="PBEF_like"/>
    <property type="match status" value="1"/>
</dbReference>
<dbReference type="GO" id="GO:0009435">
    <property type="term" value="P:NAD+ biosynthetic process"/>
    <property type="evidence" value="ECO:0007669"/>
    <property type="project" value="UniProtKB-UniPathway"/>
</dbReference>
<keyword evidence="9" id="KW-0202">Cytokine</keyword>
<dbReference type="Pfam" id="PF18127">
    <property type="entry name" value="NAMPT_N"/>
    <property type="match status" value="1"/>
</dbReference>
<evidence type="ECO:0000313" key="13">
    <source>
        <dbReference type="Ensembl" id="ENSEBUP00000007506.1"/>
    </source>
</evidence>
<dbReference type="PANTHER" id="PTHR43816:SF1">
    <property type="entry name" value="NICOTINAMIDE PHOSPHORIBOSYLTRANSFERASE"/>
    <property type="match status" value="1"/>
</dbReference>
<evidence type="ECO:0000259" key="11">
    <source>
        <dbReference type="Pfam" id="PF04095"/>
    </source>
</evidence>
<evidence type="ECO:0000256" key="1">
    <source>
        <dbReference type="ARBA" id="ARBA00010897"/>
    </source>
</evidence>
<comment type="catalytic activity">
    <reaction evidence="8">
        <text>beta-nicotinamide D-ribonucleotide + diphosphate = 5-phospho-alpha-D-ribose 1-diphosphate + nicotinamide + H(+)</text>
        <dbReference type="Rhea" id="RHEA:16149"/>
        <dbReference type="ChEBI" id="CHEBI:14649"/>
        <dbReference type="ChEBI" id="CHEBI:15378"/>
        <dbReference type="ChEBI" id="CHEBI:17154"/>
        <dbReference type="ChEBI" id="CHEBI:33019"/>
        <dbReference type="ChEBI" id="CHEBI:58017"/>
        <dbReference type="EC" id="2.4.2.12"/>
    </reaction>
    <physiologicalReaction direction="right-to-left" evidence="8">
        <dbReference type="Rhea" id="RHEA:16151"/>
    </physiologicalReaction>
</comment>
<proteinExistence type="inferred from homology"/>
<evidence type="ECO:0000256" key="6">
    <source>
        <dbReference type="ARBA" id="ARBA00035024"/>
    </source>
</evidence>
<dbReference type="AlphaFoldDB" id="A0A8C4NP00"/>
<dbReference type="GO" id="GO:0005125">
    <property type="term" value="F:cytokine activity"/>
    <property type="evidence" value="ECO:0007669"/>
    <property type="project" value="UniProtKB-UniRule"/>
</dbReference>
<evidence type="ECO:0000256" key="2">
    <source>
        <dbReference type="ARBA" id="ARBA00022642"/>
    </source>
</evidence>
<comment type="pathway">
    <text evidence="5 9">Cofactor biosynthesis; NAD(+) biosynthesis; nicotinamide D-ribonucleotide from 5-phospho-alpha-D-ribose 1-diphosphate and nicotinamide: step 1/1.</text>
</comment>
<dbReference type="InterPro" id="IPR013785">
    <property type="entry name" value="Aldolase_TIM"/>
</dbReference>
<comment type="subunit">
    <text evidence="9">Homodimer.</text>
</comment>
<keyword evidence="3 9" id="KW-0328">Glycosyltransferase</keyword>
<accession>A0A8C4NP00</accession>
<dbReference type="Gene3D" id="3.20.20.70">
    <property type="entry name" value="Aldolase class I"/>
    <property type="match status" value="1"/>
</dbReference>
<feature type="binding site" evidence="10">
    <location>
        <position position="377"/>
    </location>
    <ligand>
        <name>beta-nicotinamide D-ribonucleotide</name>
        <dbReference type="ChEBI" id="CHEBI:14649"/>
    </ligand>
</feature>
<evidence type="ECO:0000256" key="3">
    <source>
        <dbReference type="ARBA" id="ARBA00022676"/>
    </source>
</evidence>
<dbReference type="InterPro" id="IPR036068">
    <property type="entry name" value="Nicotinate_pribotase-like_C"/>
</dbReference>
<dbReference type="GO" id="GO:0005634">
    <property type="term" value="C:nucleus"/>
    <property type="evidence" value="ECO:0007669"/>
    <property type="project" value="UniProtKB-SubCell"/>
</dbReference>
<keyword evidence="9" id="KW-0964">Secreted</keyword>
<dbReference type="InterPro" id="IPR041525">
    <property type="entry name" value="N/Namide_PRibTrfase"/>
</dbReference>
<dbReference type="OMA" id="TFGFAMK"/>
<dbReference type="PIRSF" id="PIRSF005943">
    <property type="entry name" value="NMPRT"/>
    <property type="match status" value="1"/>
</dbReference>
<feature type="binding site" evidence="10">
    <location>
        <position position="214"/>
    </location>
    <ligand>
        <name>beta-nicotinamide D-ribonucleotide</name>
        <dbReference type="ChEBI" id="CHEBI:14649"/>
    </ligand>
</feature>
<comment type="subcellular location">
    <subcellularLocation>
        <location evidence="9">Nucleus</location>
    </subcellularLocation>
    <subcellularLocation>
        <location evidence="9">Cytoplasm</location>
    </subcellularLocation>
    <subcellularLocation>
        <location evidence="9">Secreted</location>
    </subcellularLocation>
</comment>
<dbReference type="UniPathway" id="UPA00253">
    <property type="reaction ID" value="UER00890"/>
</dbReference>
<dbReference type="SUPFAM" id="SSF51690">
    <property type="entry name" value="Nicotinate/Quinolinate PRTase C-terminal domain-like"/>
    <property type="match status" value="1"/>
</dbReference>
<dbReference type="InterPro" id="IPR041529">
    <property type="entry name" value="DUF5598"/>
</dbReference>
<feature type="binding site" evidence="10">
    <location>
        <position position="385"/>
    </location>
    <ligand>
        <name>beta-nicotinamide D-ribonucleotide</name>
        <dbReference type="ChEBI" id="CHEBI:14649"/>
    </ligand>
</feature>
<dbReference type="Pfam" id="PF04095">
    <property type="entry name" value="NAPRTase"/>
    <property type="match status" value="1"/>
</dbReference>
<evidence type="ECO:0000313" key="14">
    <source>
        <dbReference type="Proteomes" id="UP000694388"/>
    </source>
</evidence>
<keyword evidence="2 9" id="KW-0662">Pyridine nucleotide biosynthesis</keyword>
<dbReference type="EC" id="2.4.2.12" evidence="6 9"/>
<keyword evidence="4 9" id="KW-0808">Transferase</keyword>
<evidence type="ECO:0000256" key="5">
    <source>
        <dbReference type="ARBA" id="ARBA00035007"/>
    </source>
</evidence>